<comment type="caution">
    <text evidence="2">The sequence shown here is derived from an EMBL/GenBank/DDBJ whole genome shotgun (WGS) entry which is preliminary data.</text>
</comment>
<accession>A0A090ZLP0</accession>
<organism evidence="2 3">
    <name type="scientific">Paenibacillus macerans</name>
    <name type="common">Bacillus macerans</name>
    <dbReference type="NCBI Taxonomy" id="44252"/>
    <lineage>
        <taxon>Bacteria</taxon>
        <taxon>Bacillati</taxon>
        <taxon>Bacillota</taxon>
        <taxon>Bacilli</taxon>
        <taxon>Bacillales</taxon>
        <taxon>Paenibacillaceae</taxon>
        <taxon>Paenibacillus</taxon>
    </lineage>
</organism>
<evidence type="ECO:0000313" key="3">
    <source>
        <dbReference type="Proteomes" id="UP000029278"/>
    </source>
</evidence>
<keyword evidence="1" id="KW-0812">Transmembrane</keyword>
<dbReference type="AlphaFoldDB" id="A0A090ZLP0"/>
<keyword evidence="1" id="KW-0472">Membrane</keyword>
<reference evidence="2 3" key="1">
    <citation type="submission" date="2014-04" db="EMBL/GenBank/DDBJ databases">
        <authorList>
            <person name="Bishop-Lilly K.A."/>
            <person name="Broomall S.M."/>
            <person name="Chain P.S."/>
            <person name="Chertkov O."/>
            <person name="Coyne S.R."/>
            <person name="Daligault H.E."/>
            <person name="Davenport K.W."/>
            <person name="Erkkila T."/>
            <person name="Frey K.G."/>
            <person name="Gibbons H.S."/>
            <person name="Gu W."/>
            <person name="Jaissle J."/>
            <person name="Johnson S.L."/>
            <person name="Koroleva G.I."/>
            <person name="Ladner J.T."/>
            <person name="Lo C.-C."/>
            <person name="Minogue T.D."/>
            <person name="Munk C."/>
            <person name="Palacios G.F."/>
            <person name="Redden C.L."/>
            <person name="Rosenzweig C.N."/>
            <person name="Scholz M.B."/>
            <person name="Teshima H."/>
            <person name="Xu Y."/>
        </authorList>
    </citation>
    <scope>NUCLEOTIDE SEQUENCE [LARGE SCALE GENOMIC DNA]</scope>
    <source>
        <strain evidence="2 3">8244</strain>
    </source>
</reference>
<sequence length="165" mass="19674">MIQGELAHWIIFHHLRIFNLSSFRFPIVRGWRAVRHIPRRSPKWHSSLRQARFPQPGRFCFSTYFLFQASAIFSTPLTLYLRLNRAFRPLRDVLIVREAGRGACFIRLFKRSSDQRRHFRAGNGVIRLERSIRIAADKLHAFYYFSSGRHTKQQRATKDFFTSTF</sequence>
<gene>
    <name evidence="2" type="ORF">DJ90_1922</name>
</gene>
<proteinExistence type="predicted"/>
<protein>
    <submittedName>
        <fullName evidence="2">Uncharacterized protein</fullName>
    </submittedName>
</protein>
<name>A0A090ZLP0_PAEMA</name>
<dbReference type="EMBL" id="JMQA01000001">
    <property type="protein sequence ID" value="KFN12309.1"/>
    <property type="molecule type" value="Genomic_DNA"/>
</dbReference>
<evidence type="ECO:0000256" key="1">
    <source>
        <dbReference type="SAM" id="Phobius"/>
    </source>
</evidence>
<keyword evidence="1" id="KW-1133">Transmembrane helix</keyword>
<dbReference type="Proteomes" id="UP000029278">
    <property type="component" value="Unassembled WGS sequence"/>
</dbReference>
<keyword evidence="3" id="KW-1185">Reference proteome</keyword>
<dbReference type="HOGENOM" id="CLU_1609189_0_0_9"/>
<evidence type="ECO:0000313" key="2">
    <source>
        <dbReference type="EMBL" id="KFN12309.1"/>
    </source>
</evidence>
<feature type="transmembrane region" description="Helical" evidence="1">
    <location>
        <begin position="61"/>
        <end position="81"/>
    </location>
</feature>